<dbReference type="EC" id="1.14.13.168" evidence="2"/>
<accession>A0ABW8MQL4</accession>
<dbReference type="Pfam" id="PF13738">
    <property type="entry name" value="Pyr_redox_3"/>
    <property type="match status" value="1"/>
</dbReference>
<dbReference type="InterPro" id="IPR050982">
    <property type="entry name" value="Auxin_biosynth/cation_transpt"/>
</dbReference>
<dbReference type="PRINTS" id="PR00368">
    <property type="entry name" value="FADPNR"/>
</dbReference>
<keyword evidence="2" id="KW-0503">Monooxygenase</keyword>
<evidence type="ECO:0000313" key="3">
    <source>
        <dbReference type="Proteomes" id="UP001620514"/>
    </source>
</evidence>
<gene>
    <name evidence="2" type="ORF">ABH943_006021</name>
</gene>
<evidence type="ECO:0000313" key="2">
    <source>
        <dbReference type="EMBL" id="MFK4445989.1"/>
    </source>
</evidence>
<keyword evidence="1 2" id="KW-0560">Oxidoreductase</keyword>
<name>A0ABW8MQL4_9BURK</name>
<dbReference type="Gene3D" id="3.50.50.60">
    <property type="entry name" value="FAD/NAD(P)-binding domain"/>
    <property type="match status" value="1"/>
</dbReference>
<sequence length="380" mass="42130">MEHQVDTLVIGAGPAGLAVAACLKKRGASCIIVDRAAEVGSSWRHHYDRLHLHSDRDRSTLPYLSFPAGTPRYPSREQVIEYLERYARHFELVPHFNEEVRTVRPHDSGWITTTPASVYHSRRVVVATGYNAVPYLPRWRGQERFDGPMLHSSEYRNGESFRGQSVLVVGFGNSGGEIAIDLHEHGARVAIAVRGPVNVVPREIFGIPILAISIVLSRLPARLADALAAPLVRLSIGDIARLGFRKLPMGPFTQIKTTRRIPLLDIGTVKLIREGHIEVFGDIREMGETQVTFDDGRSRDFDAVVAATGFHPRSDYFLAPQGDILDVEQARQPGSGEKKSGLHYCGFIVSATGMLREIGIEAQRVADEITRIEHHSGETR</sequence>
<dbReference type="InterPro" id="IPR000960">
    <property type="entry name" value="Flavin_mOase"/>
</dbReference>
<dbReference type="PIRSF" id="PIRSF000332">
    <property type="entry name" value="FMO"/>
    <property type="match status" value="1"/>
</dbReference>
<evidence type="ECO:0000256" key="1">
    <source>
        <dbReference type="ARBA" id="ARBA00023002"/>
    </source>
</evidence>
<dbReference type="RefSeq" id="WP_404610932.1">
    <property type="nucleotide sequence ID" value="NZ_JBIYDN010000022.1"/>
</dbReference>
<dbReference type="SUPFAM" id="SSF51905">
    <property type="entry name" value="FAD/NAD(P)-binding domain"/>
    <property type="match status" value="2"/>
</dbReference>
<dbReference type="EMBL" id="JBIYDN010000022">
    <property type="protein sequence ID" value="MFK4445989.1"/>
    <property type="molecule type" value="Genomic_DNA"/>
</dbReference>
<dbReference type="Proteomes" id="UP001620514">
    <property type="component" value="Unassembled WGS sequence"/>
</dbReference>
<proteinExistence type="predicted"/>
<comment type="caution">
    <text evidence="2">The sequence shown here is derived from an EMBL/GenBank/DDBJ whole genome shotgun (WGS) entry which is preliminary data.</text>
</comment>
<reference evidence="2 3" key="1">
    <citation type="submission" date="2024-11" db="EMBL/GenBank/DDBJ databases">
        <title>Using genomics to understand microbial adaptation to soil warming.</title>
        <authorList>
            <person name="Deangelis K.M. PhD."/>
        </authorList>
    </citation>
    <scope>NUCLEOTIDE SEQUENCE [LARGE SCALE GENOMIC DNA]</scope>
    <source>
        <strain evidence="2 3">GAS97</strain>
    </source>
</reference>
<dbReference type="PANTHER" id="PTHR43539:SF78">
    <property type="entry name" value="FLAVIN-CONTAINING MONOOXYGENASE"/>
    <property type="match status" value="1"/>
</dbReference>
<keyword evidence="3" id="KW-1185">Reference proteome</keyword>
<dbReference type="InterPro" id="IPR036188">
    <property type="entry name" value="FAD/NAD-bd_sf"/>
</dbReference>
<protein>
    <submittedName>
        <fullName evidence="2">Indole-3-pyruvate monooxygenase</fullName>
        <ecNumber evidence="2">1.14.13.168</ecNumber>
    </submittedName>
</protein>
<dbReference type="PRINTS" id="PR00469">
    <property type="entry name" value="PNDRDTASEII"/>
</dbReference>
<dbReference type="PANTHER" id="PTHR43539">
    <property type="entry name" value="FLAVIN-BINDING MONOOXYGENASE-LIKE PROTEIN (AFU_ORTHOLOGUE AFUA_4G09220)"/>
    <property type="match status" value="1"/>
</dbReference>
<organism evidence="2 3">
    <name type="scientific">Caballeronia udeis</name>
    <dbReference type="NCBI Taxonomy" id="1232866"/>
    <lineage>
        <taxon>Bacteria</taxon>
        <taxon>Pseudomonadati</taxon>
        <taxon>Pseudomonadota</taxon>
        <taxon>Betaproteobacteria</taxon>
        <taxon>Burkholderiales</taxon>
        <taxon>Burkholderiaceae</taxon>
        <taxon>Caballeronia</taxon>
    </lineage>
</organism>
<dbReference type="GO" id="GO:0103075">
    <property type="term" value="F:indole-3-pyruvate monooxygenase activity"/>
    <property type="evidence" value="ECO:0007669"/>
    <property type="project" value="UniProtKB-EC"/>
</dbReference>